<comment type="caution">
    <text evidence="1">The sequence shown here is derived from an EMBL/GenBank/DDBJ whole genome shotgun (WGS) entry which is preliminary data.</text>
</comment>
<evidence type="ECO:0000313" key="2">
    <source>
        <dbReference type="Proteomes" id="UP001629744"/>
    </source>
</evidence>
<dbReference type="RefSeq" id="WP_348609072.1">
    <property type="nucleotide sequence ID" value="NZ_CP157276.1"/>
</dbReference>
<dbReference type="Proteomes" id="UP001629744">
    <property type="component" value="Unassembled WGS sequence"/>
</dbReference>
<sequence>MCSSRCYPATPVHALDTTNSWPDEFATAELAAAAWTGTTEAIVALLFGIAA</sequence>
<keyword evidence="2" id="KW-1185">Reference proteome</keyword>
<accession>A0ABW9FP94</accession>
<protein>
    <submittedName>
        <fullName evidence="1">Uncharacterized protein</fullName>
    </submittedName>
</protein>
<reference evidence="1 2" key="1">
    <citation type="submission" date="2023-11" db="EMBL/GenBank/DDBJ databases">
        <authorList>
            <person name="Val-Calvo J."/>
            <person name="Scortti M."/>
            <person name="Vazquez-Boland J."/>
        </authorList>
    </citation>
    <scope>NUCLEOTIDE SEQUENCE [LARGE SCALE GENOMIC DNA]</scope>
    <source>
        <strain evidence="1 2">DSM 46662</strain>
    </source>
</reference>
<organism evidence="1 2">
    <name type="scientific">Prescottella soli</name>
    <dbReference type="NCBI Taxonomy" id="1543852"/>
    <lineage>
        <taxon>Bacteria</taxon>
        <taxon>Bacillati</taxon>
        <taxon>Actinomycetota</taxon>
        <taxon>Actinomycetes</taxon>
        <taxon>Mycobacteriales</taxon>
        <taxon>Nocardiaceae</taxon>
        <taxon>Prescottella</taxon>
    </lineage>
</organism>
<gene>
    <name evidence="1" type="ORF">ABEU19_000415</name>
</gene>
<dbReference type="EMBL" id="JBDLNU010000001">
    <property type="protein sequence ID" value="MFM1726973.1"/>
    <property type="molecule type" value="Genomic_DNA"/>
</dbReference>
<evidence type="ECO:0000313" key="1">
    <source>
        <dbReference type="EMBL" id="MFM1726973.1"/>
    </source>
</evidence>
<proteinExistence type="predicted"/>
<name>A0ABW9FP94_9NOCA</name>